<dbReference type="AlphaFoldDB" id="A0A438J3R7"/>
<reference evidence="1 2" key="1">
    <citation type="journal article" date="2018" name="PLoS Genet.">
        <title>Population sequencing reveals clonal diversity and ancestral inbreeding in the grapevine cultivar Chardonnay.</title>
        <authorList>
            <person name="Roach M.J."/>
            <person name="Johnson D.L."/>
            <person name="Bohlmann J."/>
            <person name="van Vuuren H.J."/>
            <person name="Jones S.J."/>
            <person name="Pretorius I.S."/>
            <person name="Schmidt S.A."/>
            <person name="Borneman A.R."/>
        </authorList>
    </citation>
    <scope>NUCLEOTIDE SEQUENCE [LARGE SCALE GENOMIC DNA]</scope>
    <source>
        <strain evidence="2">cv. Chardonnay</strain>
        <tissue evidence="1">Leaf</tissue>
    </source>
</reference>
<evidence type="ECO:0000313" key="1">
    <source>
        <dbReference type="EMBL" id="RVX03565.1"/>
    </source>
</evidence>
<gene>
    <name evidence="1" type="ORF">CK203_027941</name>
</gene>
<dbReference type="Proteomes" id="UP000288805">
    <property type="component" value="Unassembled WGS sequence"/>
</dbReference>
<sequence>MASRKLIQELACWRSATIMISPHYSNKPGPPTPLLFEEQQFSDISTQKNWHKVLQEPDARSFGGRVIGGITQRFAARLLQQVLRAPPTVPASTL</sequence>
<comment type="caution">
    <text evidence="1">The sequence shown here is derived from an EMBL/GenBank/DDBJ whole genome shotgun (WGS) entry which is preliminary data.</text>
</comment>
<organism evidence="1 2">
    <name type="scientific">Vitis vinifera</name>
    <name type="common">Grape</name>
    <dbReference type="NCBI Taxonomy" id="29760"/>
    <lineage>
        <taxon>Eukaryota</taxon>
        <taxon>Viridiplantae</taxon>
        <taxon>Streptophyta</taxon>
        <taxon>Embryophyta</taxon>
        <taxon>Tracheophyta</taxon>
        <taxon>Spermatophyta</taxon>
        <taxon>Magnoliopsida</taxon>
        <taxon>eudicotyledons</taxon>
        <taxon>Gunneridae</taxon>
        <taxon>Pentapetalae</taxon>
        <taxon>rosids</taxon>
        <taxon>Vitales</taxon>
        <taxon>Vitaceae</taxon>
        <taxon>Viteae</taxon>
        <taxon>Vitis</taxon>
    </lineage>
</organism>
<name>A0A438J3R7_VITVI</name>
<accession>A0A438J3R7</accession>
<protein>
    <submittedName>
        <fullName evidence="1">Uncharacterized protein</fullName>
    </submittedName>
</protein>
<dbReference type="EMBL" id="QGNW01000065">
    <property type="protein sequence ID" value="RVX03565.1"/>
    <property type="molecule type" value="Genomic_DNA"/>
</dbReference>
<proteinExistence type="predicted"/>
<evidence type="ECO:0000313" key="2">
    <source>
        <dbReference type="Proteomes" id="UP000288805"/>
    </source>
</evidence>